<feature type="region of interest" description="Disordered" evidence="2">
    <location>
        <begin position="1"/>
        <end position="29"/>
    </location>
</feature>
<protein>
    <submittedName>
        <fullName evidence="4">NAD(P)-binding domain-containing protein</fullName>
    </submittedName>
</protein>
<gene>
    <name evidence="4" type="ORF">Q9R02_04215</name>
</gene>
<dbReference type="Pfam" id="PF03807">
    <property type="entry name" value="F420_oxidored"/>
    <property type="match status" value="1"/>
</dbReference>
<dbReference type="InterPro" id="IPR051267">
    <property type="entry name" value="STEAP_metalloreductase"/>
</dbReference>
<evidence type="ECO:0000313" key="5">
    <source>
        <dbReference type="Proteomes" id="UP001232725"/>
    </source>
</evidence>
<dbReference type="EMBL" id="JAVALS010000002">
    <property type="protein sequence ID" value="MDP5226357.1"/>
    <property type="molecule type" value="Genomic_DNA"/>
</dbReference>
<dbReference type="Proteomes" id="UP001232725">
    <property type="component" value="Unassembled WGS sequence"/>
</dbReference>
<name>A0ABT9IM58_9MICC</name>
<sequence length="239" mass="24702">MVGSGTARCGEGGWSSGAAPDEVHGSAEESKMSRIAVLGTGEVGRTLARGLRGLGHSVCLGSRSGKAVEGWDGEAATFAEALDGAEFAVLCVKGTAAEELVTTLAPRLAGVTVLDTTNPIAEAAPTEGVLAYFTGPNESMMERLQHAAPEARFVKAFNSVGAGLMVNPSFPGGTPTMFICGDDQAARRTVAEMVAALGWDVEDMGAAAAARAIEPLCVLWCIPGLRDGRWTHAFKLLRP</sequence>
<evidence type="ECO:0000313" key="4">
    <source>
        <dbReference type="EMBL" id="MDP5226357.1"/>
    </source>
</evidence>
<dbReference type="SUPFAM" id="SSF51735">
    <property type="entry name" value="NAD(P)-binding Rossmann-fold domains"/>
    <property type="match status" value="1"/>
</dbReference>
<dbReference type="InterPro" id="IPR036291">
    <property type="entry name" value="NAD(P)-bd_dom_sf"/>
</dbReference>
<proteinExistence type="predicted"/>
<evidence type="ECO:0000259" key="3">
    <source>
        <dbReference type="Pfam" id="PF03807"/>
    </source>
</evidence>
<feature type="domain" description="Pyrroline-5-carboxylate reductase catalytic N-terminal" evidence="3">
    <location>
        <begin position="34"/>
        <end position="119"/>
    </location>
</feature>
<evidence type="ECO:0000256" key="2">
    <source>
        <dbReference type="SAM" id="MobiDB-lite"/>
    </source>
</evidence>
<organism evidence="4 5">
    <name type="scientific">Arthrobacter horti</name>
    <dbReference type="NCBI Taxonomy" id="3068273"/>
    <lineage>
        <taxon>Bacteria</taxon>
        <taxon>Bacillati</taxon>
        <taxon>Actinomycetota</taxon>
        <taxon>Actinomycetes</taxon>
        <taxon>Micrococcales</taxon>
        <taxon>Micrococcaceae</taxon>
        <taxon>Arthrobacter</taxon>
    </lineage>
</organism>
<accession>A0ABT9IM58</accession>
<dbReference type="Gene3D" id="3.40.50.720">
    <property type="entry name" value="NAD(P)-binding Rossmann-like Domain"/>
    <property type="match status" value="1"/>
</dbReference>
<dbReference type="PANTHER" id="PTHR14239">
    <property type="entry name" value="DUDULIN-RELATED"/>
    <property type="match status" value="1"/>
</dbReference>
<reference evidence="4 5" key="1">
    <citation type="submission" date="2023-08" db="EMBL/GenBank/DDBJ databases">
        <title>Arthrobacter horti sp. nov., isolated from forest soil.</title>
        <authorList>
            <person name="Park M."/>
        </authorList>
    </citation>
    <scope>NUCLEOTIDE SEQUENCE [LARGE SCALE GENOMIC DNA]</scope>
    <source>
        <strain evidence="4 5">YJM1</strain>
    </source>
</reference>
<dbReference type="InterPro" id="IPR028939">
    <property type="entry name" value="P5C_Rdtase_cat_N"/>
</dbReference>
<keyword evidence="5" id="KW-1185">Reference proteome</keyword>
<comment type="caution">
    <text evidence="4">The sequence shown here is derived from an EMBL/GenBank/DDBJ whole genome shotgun (WGS) entry which is preliminary data.</text>
</comment>
<evidence type="ECO:0000256" key="1">
    <source>
        <dbReference type="ARBA" id="ARBA00023002"/>
    </source>
</evidence>
<keyword evidence="1" id="KW-0560">Oxidoreductase</keyword>